<dbReference type="SUPFAM" id="SSF53474">
    <property type="entry name" value="alpha/beta-Hydrolases"/>
    <property type="match status" value="1"/>
</dbReference>
<dbReference type="InterPro" id="IPR013094">
    <property type="entry name" value="AB_hydrolase_3"/>
</dbReference>
<dbReference type="PANTHER" id="PTHR48081:SF8">
    <property type="entry name" value="ALPHA_BETA HYDROLASE FOLD-3 DOMAIN-CONTAINING PROTEIN-RELATED"/>
    <property type="match status" value="1"/>
</dbReference>
<sequence length="275" mass="28497">MSIVRTLRILASQRPSLPPRALAAPRRVARRRHGNVPVTWIDADLSSTATIVHLHGGSYVAGEKTAHWEWLEEVGRRSGAATAMVHYRLAPTYPYPAAIEDVLHAIDAMGEQALLRPGRWVLSGDGAGAGLALAVAQTLAAAGGDAPALLLLESPWADLTEYAATTGGLSHAAARLYAGAVPAENPRISPLRGDLGSLPPVHLITGTEDEVVQDARRLREGIAAGGGTVEYVEIPGAGHSVALTGATADAQSARRTQIAAVRQAVGLDAAPAPSA</sequence>
<dbReference type="InterPro" id="IPR050300">
    <property type="entry name" value="GDXG_lipolytic_enzyme"/>
</dbReference>
<dbReference type="Pfam" id="PF07859">
    <property type="entry name" value="Abhydrolase_3"/>
    <property type="match status" value="1"/>
</dbReference>
<name>A0A2A3YKG4_9MICO</name>
<proteinExistence type="predicted"/>
<accession>A0A2A3YKG4</accession>
<organism evidence="3 4">
    <name type="scientific">Brachybacterium alimentarium</name>
    <dbReference type="NCBI Taxonomy" id="47845"/>
    <lineage>
        <taxon>Bacteria</taxon>
        <taxon>Bacillati</taxon>
        <taxon>Actinomycetota</taxon>
        <taxon>Actinomycetes</taxon>
        <taxon>Micrococcales</taxon>
        <taxon>Dermabacteraceae</taxon>
        <taxon>Brachybacterium</taxon>
    </lineage>
</organism>
<dbReference type="OrthoDB" id="9803828at2"/>
<evidence type="ECO:0000313" key="3">
    <source>
        <dbReference type="EMBL" id="PCC39771.1"/>
    </source>
</evidence>
<gene>
    <name evidence="3" type="ORF">CIK66_07300</name>
</gene>
<dbReference type="Proteomes" id="UP000218598">
    <property type="component" value="Unassembled WGS sequence"/>
</dbReference>
<dbReference type="PANTHER" id="PTHR48081">
    <property type="entry name" value="AB HYDROLASE SUPERFAMILY PROTEIN C4A8.06C"/>
    <property type="match status" value="1"/>
</dbReference>
<comment type="caution">
    <text evidence="3">The sequence shown here is derived from an EMBL/GenBank/DDBJ whole genome shotgun (WGS) entry which is preliminary data.</text>
</comment>
<dbReference type="RefSeq" id="WP_096196882.1">
    <property type="nucleotide sequence ID" value="NZ_NRGR01000012.1"/>
</dbReference>
<dbReference type="EMBL" id="NRGR01000012">
    <property type="protein sequence ID" value="PCC39771.1"/>
    <property type="molecule type" value="Genomic_DNA"/>
</dbReference>
<dbReference type="Gene3D" id="3.40.50.1820">
    <property type="entry name" value="alpha/beta hydrolase"/>
    <property type="match status" value="1"/>
</dbReference>
<evidence type="ECO:0000259" key="2">
    <source>
        <dbReference type="Pfam" id="PF07859"/>
    </source>
</evidence>
<reference evidence="3 4" key="1">
    <citation type="journal article" date="2017" name="Elife">
        <title>Extensive horizontal gene transfer in cheese-associated bacteria.</title>
        <authorList>
            <person name="Bonham K.S."/>
            <person name="Wolfe B.E."/>
            <person name="Dutton R.J."/>
        </authorList>
    </citation>
    <scope>NUCLEOTIDE SEQUENCE [LARGE SCALE GENOMIC DNA]</scope>
    <source>
        <strain evidence="3 4">341_9</strain>
    </source>
</reference>
<protein>
    <submittedName>
        <fullName evidence="3">Esterase</fullName>
    </submittedName>
</protein>
<feature type="domain" description="Alpha/beta hydrolase fold-3" evidence="2">
    <location>
        <begin position="51"/>
        <end position="241"/>
    </location>
</feature>
<dbReference type="InterPro" id="IPR029058">
    <property type="entry name" value="AB_hydrolase_fold"/>
</dbReference>
<evidence type="ECO:0000313" key="4">
    <source>
        <dbReference type="Proteomes" id="UP000218598"/>
    </source>
</evidence>
<dbReference type="AlphaFoldDB" id="A0A2A3YKG4"/>
<keyword evidence="4" id="KW-1185">Reference proteome</keyword>
<evidence type="ECO:0000256" key="1">
    <source>
        <dbReference type="ARBA" id="ARBA00022801"/>
    </source>
</evidence>
<keyword evidence="1" id="KW-0378">Hydrolase</keyword>
<dbReference type="GO" id="GO:0016787">
    <property type="term" value="F:hydrolase activity"/>
    <property type="evidence" value="ECO:0007669"/>
    <property type="project" value="UniProtKB-KW"/>
</dbReference>